<dbReference type="RefSeq" id="WP_136826787.1">
    <property type="nucleotide sequence ID" value="NZ_SWBP01000004.1"/>
</dbReference>
<comment type="caution">
    <text evidence="3">The sequence shown here is derived from an EMBL/GenBank/DDBJ whole genome shotgun (WGS) entry which is preliminary data.</text>
</comment>
<dbReference type="GO" id="GO:0042597">
    <property type="term" value="C:periplasmic space"/>
    <property type="evidence" value="ECO:0007669"/>
    <property type="project" value="InterPro"/>
</dbReference>
<accession>A0A4U1BWV3</accession>
<sequence>MKKIIGMILFLGLGFGSYAQQDSMKHKKMMMHQKDSMKMGGMMKMHQPNFDKLKTDLGLTDKQVADWKKMEESMKPEMDKMHEKHMAEMEAMHEKHQAEMEKMKNQKNEQLKSILTKDQYEKFLKSHPKLGDKKMMPRDGKKGPPPPPKN</sequence>
<evidence type="ECO:0000256" key="2">
    <source>
        <dbReference type="SAM" id="SignalP"/>
    </source>
</evidence>
<feature type="chain" id="PRO_5020239271" evidence="2">
    <location>
        <begin position="20"/>
        <end position="150"/>
    </location>
</feature>
<protein>
    <submittedName>
        <fullName evidence="3">Uncharacterized protein</fullName>
    </submittedName>
</protein>
<dbReference type="Pfam" id="PF07813">
    <property type="entry name" value="LTXXQ"/>
    <property type="match status" value="1"/>
</dbReference>
<feature type="compositionally biased region" description="Basic and acidic residues" evidence="1">
    <location>
        <begin position="118"/>
        <end position="142"/>
    </location>
</feature>
<proteinExistence type="predicted"/>
<reference evidence="3 4" key="1">
    <citation type="submission" date="2019-04" db="EMBL/GenBank/DDBJ databases">
        <title>Pedobacter sp. AR-3-17 sp. nov., isolated from Arctic soil.</title>
        <authorList>
            <person name="Dahal R.H."/>
            <person name="Kim D.-U."/>
        </authorList>
    </citation>
    <scope>NUCLEOTIDE SEQUENCE [LARGE SCALE GENOMIC DNA]</scope>
    <source>
        <strain evidence="3 4">AR-3-17</strain>
    </source>
</reference>
<feature type="region of interest" description="Disordered" evidence="1">
    <location>
        <begin position="94"/>
        <end position="150"/>
    </location>
</feature>
<keyword evidence="4" id="KW-1185">Reference proteome</keyword>
<feature type="compositionally biased region" description="Basic and acidic residues" evidence="1">
    <location>
        <begin position="94"/>
        <end position="110"/>
    </location>
</feature>
<evidence type="ECO:0000313" key="3">
    <source>
        <dbReference type="EMBL" id="TKB96824.1"/>
    </source>
</evidence>
<evidence type="ECO:0000313" key="4">
    <source>
        <dbReference type="Proteomes" id="UP000308181"/>
    </source>
</evidence>
<gene>
    <name evidence="3" type="ORF">FA046_12125</name>
</gene>
<evidence type="ECO:0000256" key="1">
    <source>
        <dbReference type="SAM" id="MobiDB-lite"/>
    </source>
</evidence>
<dbReference type="InterPro" id="IPR012899">
    <property type="entry name" value="LTXXQ"/>
</dbReference>
<dbReference type="AlphaFoldDB" id="A0A4U1BWV3"/>
<name>A0A4U1BWV3_9SPHI</name>
<dbReference type="Proteomes" id="UP000308181">
    <property type="component" value="Unassembled WGS sequence"/>
</dbReference>
<feature type="signal peptide" evidence="2">
    <location>
        <begin position="1"/>
        <end position="19"/>
    </location>
</feature>
<keyword evidence="2" id="KW-0732">Signal</keyword>
<dbReference type="EMBL" id="SWBP01000004">
    <property type="protein sequence ID" value="TKB96824.1"/>
    <property type="molecule type" value="Genomic_DNA"/>
</dbReference>
<organism evidence="3 4">
    <name type="scientific">Pedobacter cryophilus</name>
    <dbReference type="NCBI Taxonomy" id="2571271"/>
    <lineage>
        <taxon>Bacteria</taxon>
        <taxon>Pseudomonadati</taxon>
        <taxon>Bacteroidota</taxon>
        <taxon>Sphingobacteriia</taxon>
        <taxon>Sphingobacteriales</taxon>
        <taxon>Sphingobacteriaceae</taxon>
        <taxon>Pedobacter</taxon>
    </lineage>
</organism>